<dbReference type="InterPro" id="IPR021951">
    <property type="entry name" value="DUF3567"/>
</dbReference>
<dbReference type="EMBL" id="CP019239">
    <property type="protein sequence ID" value="APW41454.1"/>
    <property type="molecule type" value="Genomic_DNA"/>
</dbReference>
<dbReference type="AlphaFoldDB" id="A0A1P8K609"/>
<accession>A0A1P8K609</accession>
<dbReference type="STRING" id="1484693.RS694_02045"/>
<proteinExistence type="predicted"/>
<sequence length="103" mass="11566">MHTLYDSETFSVTHMLANAEAIPQRPSGASKSEHHARGIPLLARHGFEIVDKRSGKEVYLDGSWAELFQQHIQAWQVNTPTQEEVEDTLEQYAGLAQNPVSVH</sequence>
<evidence type="ECO:0000313" key="2">
    <source>
        <dbReference type="Proteomes" id="UP000186110"/>
    </source>
</evidence>
<organism evidence="1 2">
    <name type="scientific">Rhodoferax saidenbachensis</name>
    <dbReference type="NCBI Taxonomy" id="1484693"/>
    <lineage>
        <taxon>Bacteria</taxon>
        <taxon>Pseudomonadati</taxon>
        <taxon>Pseudomonadota</taxon>
        <taxon>Betaproteobacteria</taxon>
        <taxon>Burkholderiales</taxon>
        <taxon>Comamonadaceae</taxon>
        <taxon>Rhodoferax</taxon>
    </lineage>
</organism>
<dbReference type="Pfam" id="PF12091">
    <property type="entry name" value="DUF3567"/>
    <property type="match status" value="1"/>
</dbReference>
<reference evidence="1 2" key="1">
    <citation type="submission" date="2017-01" db="EMBL/GenBank/DDBJ databases">
        <authorList>
            <person name="Mah S.A."/>
            <person name="Swanson W.J."/>
            <person name="Moy G.W."/>
            <person name="Vacquier V.D."/>
        </authorList>
    </citation>
    <scope>NUCLEOTIDE SEQUENCE [LARGE SCALE GENOMIC DNA]</scope>
    <source>
        <strain evidence="1 2">DSM 22694</strain>
    </source>
</reference>
<name>A0A1P8K609_9BURK</name>
<keyword evidence="2" id="KW-1185">Reference proteome</keyword>
<evidence type="ECO:0000313" key="1">
    <source>
        <dbReference type="EMBL" id="APW41454.1"/>
    </source>
</evidence>
<dbReference type="Proteomes" id="UP000186110">
    <property type="component" value="Chromosome"/>
</dbReference>
<dbReference type="KEGG" id="rsb:RS694_02045"/>
<protein>
    <recommendedName>
        <fullName evidence="3">DUF3567 domain-containing protein</fullName>
    </recommendedName>
</protein>
<evidence type="ECO:0008006" key="3">
    <source>
        <dbReference type="Google" id="ProtNLM"/>
    </source>
</evidence>
<dbReference type="RefSeq" id="WP_029708315.1">
    <property type="nucleotide sequence ID" value="NZ_CP019239.1"/>
</dbReference>
<gene>
    <name evidence="1" type="ORF">RS694_02045</name>
</gene>
<dbReference type="eggNOG" id="ENOG5032SGN">
    <property type="taxonomic scope" value="Bacteria"/>
</dbReference>